<comment type="caution">
    <text evidence="1">The sequence shown here is derived from an EMBL/GenBank/DDBJ whole genome shotgun (WGS) entry which is preliminary data.</text>
</comment>
<sequence length="37" mass="4440">MSPSEDDHQEVGRSSFRRCYHHPSLLLDQSRFWNSHP</sequence>
<organism evidence="1 2">
    <name type="scientific">Tigriopus californicus</name>
    <name type="common">Marine copepod</name>
    <dbReference type="NCBI Taxonomy" id="6832"/>
    <lineage>
        <taxon>Eukaryota</taxon>
        <taxon>Metazoa</taxon>
        <taxon>Ecdysozoa</taxon>
        <taxon>Arthropoda</taxon>
        <taxon>Crustacea</taxon>
        <taxon>Multicrustacea</taxon>
        <taxon>Hexanauplia</taxon>
        <taxon>Copepoda</taxon>
        <taxon>Harpacticoida</taxon>
        <taxon>Harpacticidae</taxon>
        <taxon>Tigriopus</taxon>
    </lineage>
</organism>
<accession>A0A553P4C3</accession>
<keyword evidence="2" id="KW-1185">Reference proteome</keyword>
<evidence type="ECO:0000313" key="2">
    <source>
        <dbReference type="Proteomes" id="UP000318571"/>
    </source>
</evidence>
<evidence type="ECO:0000313" key="1">
    <source>
        <dbReference type="EMBL" id="TRY72538.1"/>
    </source>
</evidence>
<name>A0A553P4C3_TIGCA</name>
<protein>
    <submittedName>
        <fullName evidence="1">Uncharacterized protein</fullName>
    </submittedName>
</protein>
<dbReference type="Proteomes" id="UP000318571">
    <property type="component" value="Chromosome 7"/>
</dbReference>
<dbReference type="AlphaFoldDB" id="A0A553P4C3"/>
<dbReference type="EMBL" id="VCGU01000008">
    <property type="protein sequence ID" value="TRY72538.1"/>
    <property type="molecule type" value="Genomic_DNA"/>
</dbReference>
<reference evidence="1 2" key="1">
    <citation type="journal article" date="2018" name="Nat. Ecol. Evol.">
        <title>Genomic signatures of mitonuclear coevolution across populations of Tigriopus californicus.</title>
        <authorList>
            <person name="Barreto F.S."/>
            <person name="Watson E.T."/>
            <person name="Lima T.G."/>
            <person name="Willett C.S."/>
            <person name="Edmands S."/>
            <person name="Li W."/>
            <person name="Burton R.S."/>
        </authorList>
    </citation>
    <scope>NUCLEOTIDE SEQUENCE [LARGE SCALE GENOMIC DNA]</scope>
    <source>
        <strain evidence="1 2">San Diego</strain>
    </source>
</reference>
<proteinExistence type="predicted"/>
<gene>
    <name evidence="1" type="ORF">TCAL_16222</name>
</gene>